<dbReference type="KEGG" id="bhy:BHWA1_01157"/>
<organism evidence="1 2">
    <name type="scientific">Brachyspira hyodysenteriae (strain ATCC 49526 / WA1)</name>
    <dbReference type="NCBI Taxonomy" id="565034"/>
    <lineage>
        <taxon>Bacteria</taxon>
        <taxon>Pseudomonadati</taxon>
        <taxon>Spirochaetota</taxon>
        <taxon>Spirochaetia</taxon>
        <taxon>Brachyspirales</taxon>
        <taxon>Brachyspiraceae</taxon>
        <taxon>Brachyspira</taxon>
    </lineage>
</organism>
<dbReference type="AlphaFoldDB" id="A0A3B6VB38"/>
<dbReference type="InterPro" id="IPR029044">
    <property type="entry name" value="Nucleotide-diphossugar_trans"/>
</dbReference>
<sequence length="394" mass="47700">MSYHCECEQCKNKEFNPEDYIIKEEDFKILDEERPLGISGHLRVKDEAMSLAECIDSCINALDELIITYNKSTDNTEEILKEYKKKYPDKIRLYYYEPNIIKYNKDEYNTKYSKIHYLDNYYNFGYVKIKYRYYMKIDADQVYFTKKLLDIREALLIDINDKRNIDTKILSFIKIDKIAWYIPIKKLRNTFRSYFIKKIFNKDIIPEMFAYEYLFSFKELIIYNRIRRINDFTLVLGGLNTIINNNALLLYTDDFIFNGCVGDHNIWKPDSKYNYVMDTSTNVEVINIMKLPIDIGFCWIHFGFIKRKIDPMSNLHIDIVEVKDICWQDIKHIIESIHVDTHEQKLSNNVYLRFGDKYFDIDKKYVTKEFYDRYLKKPLEYAIKNQDNFIKRLW</sequence>
<dbReference type="STRING" id="565034.BHWA1_01157"/>
<name>A0A3B6VB38_BRAHW</name>
<dbReference type="RefSeq" id="WP_012670684.1">
    <property type="nucleotide sequence ID" value="NC_012225.1"/>
</dbReference>
<evidence type="ECO:0000313" key="2">
    <source>
        <dbReference type="Proteomes" id="UP000001803"/>
    </source>
</evidence>
<accession>A0A3B6VB38</accession>
<protein>
    <submittedName>
        <fullName evidence="1">Uncharacterized protein</fullName>
    </submittedName>
</protein>
<reference evidence="1 2" key="1">
    <citation type="journal article" date="2009" name="PLoS ONE">
        <title>Genome sequence of the pathogenic intestinal spirochete Brachyspira hyodysenteriae reveals adaptations to its lifestyle in the porcine large intestine.</title>
        <authorList>
            <person name="Bellgard M.I."/>
            <person name="Wanchanthuek P."/>
            <person name="La T."/>
            <person name="Ryan K."/>
            <person name="Moolhuijzen P."/>
            <person name="Albertyn Z."/>
            <person name="Shaban B."/>
            <person name="Motro Y."/>
            <person name="Dunn D.S."/>
            <person name="Schibeci D."/>
            <person name="Hunter A."/>
            <person name="Barrero R."/>
            <person name="Phillips N.D."/>
            <person name="Hampson D.J."/>
        </authorList>
    </citation>
    <scope>NUCLEOTIDE SEQUENCE [LARGE SCALE GENOMIC DNA]</scope>
    <source>
        <strain evidence="2">ATCC 49526 / WA1</strain>
    </source>
</reference>
<dbReference type="Pfam" id="PF06306">
    <property type="entry name" value="CgtA"/>
    <property type="match status" value="1"/>
</dbReference>
<evidence type="ECO:0000313" key="1">
    <source>
        <dbReference type="EMBL" id="ACN83637.1"/>
    </source>
</evidence>
<gene>
    <name evidence="1" type="ordered locus">BHWA1_01157</name>
</gene>
<dbReference type="SUPFAM" id="SSF53448">
    <property type="entry name" value="Nucleotide-diphospho-sugar transferases"/>
    <property type="match status" value="1"/>
</dbReference>
<dbReference type="EMBL" id="CP001357">
    <property type="protein sequence ID" value="ACN83637.1"/>
    <property type="molecule type" value="Genomic_DNA"/>
</dbReference>
<dbReference type="Gene3D" id="3.90.550.10">
    <property type="entry name" value="Spore Coat Polysaccharide Biosynthesis Protein SpsA, Chain A"/>
    <property type="match status" value="1"/>
</dbReference>
<keyword evidence="2" id="KW-1185">Reference proteome</keyword>
<proteinExistence type="predicted"/>
<dbReference type="Proteomes" id="UP000001803">
    <property type="component" value="Chromosome"/>
</dbReference>
<dbReference type="InterPro" id="IPR010446">
    <property type="entry name" value="GalNAc_Trfase_b"/>
</dbReference>